<evidence type="ECO:0000256" key="4">
    <source>
        <dbReference type="ARBA" id="ARBA00022786"/>
    </source>
</evidence>
<reference evidence="10" key="3">
    <citation type="submission" date="2025-09" db="UniProtKB">
        <authorList>
            <consortium name="Ensembl"/>
        </authorList>
    </citation>
    <scope>IDENTIFICATION</scope>
</reference>
<dbReference type="Pfam" id="PF02148">
    <property type="entry name" value="zf-UBP"/>
    <property type="match status" value="1"/>
</dbReference>
<dbReference type="InterPro" id="IPR050185">
    <property type="entry name" value="Ub_carboxyl-term_hydrolase"/>
</dbReference>
<dbReference type="InParanoid" id="H2Z744"/>
<dbReference type="InterPro" id="IPR013083">
    <property type="entry name" value="Znf_RING/FYVE/PHD"/>
</dbReference>
<dbReference type="SMART" id="SM00290">
    <property type="entry name" value="ZnF_UBP"/>
    <property type="match status" value="1"/>
</dbReference>
<dbReference type="InterPro" id="IPR038765">
    <property type="entry name" value="Papain-like_cys_pep_sf"/>
</dbReference>
<dbReference type="Gene3D" id="3.90.70.10">
    <property type="entry name" value="Cysteine proteinases"/>
    <property type="match status" value="1"/>
</dbReference>
<dbReference type="eggNOG" id="KOG1867">
    <property type="taxonomic scope" value="Eukaryota"/>
</dbReference>
<keyword evidence="3 6" id="KW-0863">Zinc-finger</keyword>
<dbReference type="PROSITE" id="PS50271">
    <property type="entry name" value="ZF_UBP"/>
    <property type="match status" value="1"/>
</dbReference>
<reference evidence="11" key="1">
    <citation type="submission" date="2003-08" db="EMBL/GenBank/DDBJ databases">
        <authorList>
            <person name="Birren B."/>
            <person name="Nusbaum C."/>
            <person name="Abebe A."/>
            <person name="Abouelleil A."/>
            <person name="Adekoya E."/>
            <person name="Ait-zahra M."/>
            <person name="Allen N."/>
            <person name="Allen T."/>
            <person name="An P."/>
            <person name="Anderson M."/>
            <person name="Anderson S."/>
            <person name="Arachchi H."/>
            <person name="Armbruster J."/>
            <person name="Bachantsang P."/>
            <person name="Baldwin J."/>
            <person name="Barry A."/>
            <person name="Bayul T."/>
            <person name="Blitshsteyn B."/>
            <person name="Bloom T."/>
            <person name="Blye J."/>
            <person name="Boguslavskiy L."/>
            <person name="Borowsky M."/>
            <person name="Boukhgalter B."/>
            <person name="Brunache A."/>
            <person name="Butler J."/>
            <person name="Calixte N."/>
            <person name="Calvo S."/>
            <person name="Camarata J."/>
            <person name="Campo K."/>
            <person name="Chang J."/>
            <person name="Cheshatsang Y."/>
            <person name="Citroen M."/>
            <person name="Collymore A."/>
            <person name="Considine T."/>
            <person name="Cook A."/>
            <person name="Cooke P."/>
            <person name="Corum B."/>
            <person name="Cuomo C."/>
            <person name="David R."/>
            <person name="Dawoe T."/>
            <person name="Degray S."/>
            <person name="Dodge S."/>
            <person name="Dooley K."/>
            <person name="Dorje P."/>
            <person name="Dorjee K."/>
            <person name="Dorris L."/>
            <person name="Duffey N."/>
            <person name="Dupes A."/>
            <person name="Elkins T."/>
            <person name="Engels R."/>
            <person name="Erickson J."/>
            <person name="Farina A."/>
            <person name="Faro S."/>
            <person name="Ferreira P."/>
            <person name="Fischer H."/>
            <person name="Fitzgerald M."/>
            <person name="Foley K."/>
            <person name="Gage D."/>
            <person name="Galagan J."/>
            <person name="Gearin G."/>
            <person name="Gnerre S."/>
            <person name="Gnirke A."/>
            <person name="Goyette A."/>
            <person name="Graham J."/>
            <person name="Grandbois E."/>
            <person name="Gyaltsen K."/>
            <person name="Hafez N."/>
            <person name="Hagopian D."/>
            <person name="Hagos B."/>
            <person name="Hall J."/>
            <person name="Hatcher B."/>
            <person name="Heller A."/>
            <person name="Higgins H."/>
            <person name="Honan T."/>
            <person name="Horn A."/>
            <person name="Houde N."/>
            <person name="Hughes L."/>
            <person name="Hulme W."/>
            <person name="Husby E."/>
            <person name="Iliev I."/>
            <person name="Jaffe D."/>
            <person name="Jones C."/>
            <person name="Kamal M."/>
            <person name="Kamat A."/>
            <person name="Kamvysselis M."/>
            <person name="Karlsson E."/>
            <person name="Kells C."/>
            <person name="Kieu A."/>
            <person name="Kisner P."/>
            <person name="Kodira C."/>
            <person name="Kulbokas E."/>
            <person name="Labutti K."/>
            <person name="Lama D."/>
            <person name="Landers T."/>
            <person name="Leger J."/>
            <person name="Levine S."/>
            <person name="Lewis D."/>
            <person name="Lewis T."/>
            <person name="Lindblad-toh K."/>
            <person name="Liu X."/>
            <person name="Lokyitsang T."/>
            <person name="Lokyitsang Y."/>
            <person name="Lucien O."/>
            <person name="Lui A."/>
            <person name="Ma L.J."/>
            <person name="Mabbitt R."/>
            <person name="Macdonald J."/>
            <person name="Maclean C."/>
            <person name="Major J."/>
            <person name="Manning J."/>
            <person name="Marabella R."/>
            <person name="Maru K."/>
            <person name="Matthews C."/>
            <person name="Mauceli E."/>
            <person name="Mccarthy M."/>
            <person name="Mcdonough S."/>
            <person name="Mcghee T."/>
            <person name="Meldrim J."/>
            <person name="Meneus L."/>
            <person name="Mesirov J."/>
            <person name="Mihalev A."/>
            <person name="Mihova T."/>
            <person name="Mikkelsen T."/>
            <person name="Mlenga V."/>
            <person name="Moru K."/>
            <person name="Mozes J."/>
            <person name="Mulrain L."/>
            <person name="Munson G."/>
            <person name="Naylor J."/>
            <person name="Newes C."/>
            <person name="Nguyen C."/>
            <person name="Nguyen N."/>
            <person name="Nguyen T."/>
            <person name="Nicol R."/>
            <person name="Nielsen C."/>
            <person name="Nizzari M."/>
            <person name="Norbu C."/>
            <person name="Norbu N."/>
            <person name="O'donnell P."/>
            <person name="Okoawo O."/>
            <person name="O'leary S."/>
            <person name="Omotosho B."/>
            <person name="O'neill K."/>
            <person name="Osman S."/>
            <person name="Parker S."/>
            <person name="Perrin D."/>
            <person name="Phunkhang P."/>
            <person name="Piqani B."/>
            <person name="Purcell S."/>
            <person name="Rachupka T."/>
            <person name="Ramasamy U."/>
            <person name="Rameau R."/>
            <person name="Ray V."/>
            <person name="Raymond C."/>
            <person name="Retta R."/>
            <person name="Richardson S."/>
            <person name="Rise C."/>
            <person name="Rodriguez J."/>
            <person name="Rogers J."/>
            <person name="Rogov P."/>
            <person name="Rutman M."/>
            <person name="Schupbach R."/>
            <person name="Seaman C."/>
            <person name="Settipalli S."/>
            <person name="Sharpe T."/>
            <person name="Sheridan J."/>
            <person name="Sherpa N."/>
            <person name="Shi J."/>
            <person name="Smirnov S."/>
            <person name="Smith C."/>
            <person name="Sougnez C."/>
            <person name="Spencer B."/>
            <person name="Stalker J."/>
            <person name="Stange-thomann N."/>
            <person name="Stavropoulos S."/>
            <person name="Stetson K."/>
            <person name="Stone C."/>
            <person name="Stone S."/>
            <person name="Stubbs M."/>
            <person name="Talamas J."/>
            <person name="Tchuinga P."/>
            <person name="Tenzing P."/>
            <person name="Tesfaye S."/>
            <person name="Theodore J."/>
            <person name="Thoulutsang Y."/>
            <person name="Topham K."/>
            <person name="Towey S."/>
            <person name="Tsamla T."/>
            <person name="Tsomo N."/>
            <person name="Vallee D."/>
            <person name="Vassiliev H."/>
            <person name="Venkataraman V."/>
            <person name="Vinson J."/>
            <person name="Vo A."/>
            <person name="Wade C."/>
            <person name="Wang S."/>
            <person name="Wangchuk T."/>
            <person name="Wangdi T."/>
            <person name="Whittaker C."/>
            <person name="Wilkinson J."/>
            <person name="Wu Y."/>
            <person name="Wyman D."/>
            <person name="Yadav S."/>
            <person name="Yang S."/>
            <person name="Yang X."/>
            <person name="Yeager S."/>
            <person name="Yee E."/>
            <person name="Young G."/>
            <person name="Zainoun J."/>
            <person name="Zembeck L."/>
            <person name="Zimmer A."/>
            <person name="Zody M."/>
            <person name="Lander E."/>
        </authorList>
    </citation>
    <scope>NUCLEOTIDE SEQUENCE [LARGE SCALE GENOMIC DNA]</scope>
</reference>
<dbReference type="STRING" id="51511.ENSCSAVP00000013406"/>
<keyword evidence="2" id="KW-0479">Metal-binding</keyword>
<dbReference type="SUPFAM" id="SSF57850">
    <property type="entry name" value="RING/U-box"/>
    <property type="match status" value="1"/>
</dbReference>
<accession>H2Z744</accession>
<dbReference type="InterPro" id="IPR001394">
    <property type="entry name" value="Peptidase_C19_UCH"/>
</dbReference>
<dbReference type="PROSITE" id="PS00972">
    <property type="entry name" value="USP_1"/>
    <property type="match status" value="1"/>
</dbReference>
<organism evidence="10 11">
    <name type="scientific">Ciona savignyi</name>
    <name type="common">Pacific transparent sea squirt</name>
    <dbReference type="NCBI Taxonomy" id="51511"/>
    <lineage>
        <taxon>Eukaryota</taxon>
        <taxon>Metazoa</taxon>
        <taxon>Chordata</taxon>
        <taxon>Tunicata</taxon>
        <taxon>Ascidiacea</taxon>
        <taxon>Phlebobranchia</taxon>
        <taxon>Cionidae</taxon>
        <taxon>Ciona</taxon>
    </lineage>
</organism>
<dbReference type="GO" id="GO:0006508">
    <property type="term" value="P:proteolysis"/>
    <property type="evidence" value="ECO:0007669"/>
    <property type="project" value="UniProtKB-KW"/>
</dbReference>
<dbReference type="EC" id="3.4.19.12" evidence="7"/>
<dbReference type="PROSITE" id="PS00973">
    <property type="entry name" value="USP_2"/>
    <property type="match status" value="1"/>
</dbReference>
<dbReference type="PANTHER" id="PTHR21646:SF5">
    <property type="entry name" value="UBIQUITIN CARBOXYL-TERMINAL HYDROLASE-RELATED"/>
    <property type="match status" value="1"/>
</dbReference>
<dbReference type="Pfam" id="PF00443">
    <property type="entry name" value="UCH"/>
    <property type="match status" value="1"/>
</dbReference>
<keyword evidence="11" id="KW-1185">Reference proteome</keyword>
<dbReference type="SUPFAM" id="SSF54001">
    <property type="entry name" value="Cysteine proteinases"/>
    <property type="match status" value="1"/>
</dbReference>
<comment type="similarity">
    <text evidence="7">Belongs to the peptidase C19 family.</text>
</comment>
<evidence type="ECO:0000259" key="9">
    <source>
        <dbReference type="PROSITE" id="PS50271"/>
    </source>
</evidence>
<dbReference type="AlphaFoldDB" id="H2Z744"/>
<dbReference type="Ensembl" id="ENSCSAVT00000013558.1">
    <property type="protein sequence ID" value="ENSCSAVP00000013406.1"/>
    <property type="gene ID" value="ENSCSAVG00000007857.1"/>
</dbReference>
<keyword evidence="4 7" id="KW-0833">Ubl conjugation pathway</keyword>
<dbReference type="InterPro" id="IPR028889">
    <property type="entry name" value="USP"/>
</dbReference>
<evidence type="ECO:0000313" key="11">
    <source>
        <dbReference type="Proteomes" id="UP000007875"/>
    </source>
</evidence>
<feature type="domain" description="UBP-type" evidence="9">
    <location>
        <begin position="5"/>
        <end position="105"/>
    </location>
</feature>
<evidence type="ECO:0000256" key="2">
    <source>
        <dbReference type="ARBA" id="ARBA00022723"/>
    </source>
</evidence>
<keyword evidence="7" id="KW-0378">Hydrolase</keyword>
<name>H2Z744_CIOSA</name>
<keyword evidence="5" id="KW-0862">Zinc</keyword>
<protein>
    <recommendedName>
        <fullName evidence="7">Ubiquitin carboxyl-terminal hydrolase</fullName>
        <ecNumber evidence="7">3.4.19.12</ecNumber>
    </recommendedName>
</protein>
<dbReference type="Gene3D" id="3.30.40.10">
    <property type="entry name" value="Zinc/RING finger domain, C3HC4 (zinc finger)"/>
    <property type="match status" value="1"/>
</dbReference>
<dbReference type="GO" id="GO:0004843">
    <property type="term" value="F:cysteine-type deubiquitinase activity"/>
    <property type="evidence" value="ECO:0007669"/>
    <property type="project" value="UniProtKB-UniRule"/>
</dbReference>
<evidence type="ECO:0000256" key="3">
    <source>
        <dbReference type="ARBA" id="ARBA00022771"/>
    </source>
</evidence>
<dbReference type="InterPro" id="IPR018200">
    <property type="entry name" value="USP_CS"/>
</dbReference>
<dbReference type="GO" id="GO:0008270">
    <property type="term" value="F:zinc ion binding"/>
    <property type="evidence" value="ECO:0007669"/>
    <property type="project" value="UniProtKB-KW"/>
</dbReference>
<evidence type="ECO:0000313" key="10">
    <source>
        <dbReference type="Ensembl" id="ENSCSAVP00000013406.1"/>
    </source>
</evidence>
<keyword evidence="7" id="KW-0788">Thiol protease</keyword>
<reference evidence="10" key="2">
    <citation type="submission" date="2025-08" db="UniProtKB">
        <authorList>
            <consortium name="Ensembl"/>
        </authorList>
    </citation>
    <scope>IDENTIFICATION</scope>
</reference>
<dbReference type="OMA" id="RYQCNGK"/>
<evidence type="ECO:0000259" key="8">
    <source>
        <dbReference type="PROSITE" id="PS50235"/>
    </source>
</evidence>
<dbReference type="GO" id="GO:0016579">
    <property type="term" value="P:protein deubiquitination"/>
    <property type="evidence" value="ECO:0007669"/>
    <property type="project" value="InterPro"/>
</dbReference>
<dbReference type="FunCoup" id="H2Z744">
    <property type="interactions" value="312"/>
</dbReference>
<feature type="domain" description="USP" evidence="8">
    <location>
        <begin position="289"/>
        <end position="697"/>
    </location>
</feature>
<keyword evidence="7" id="KW-0645">Protease</keyword>
<evidence type="ECO:0000256" key="6">
    <source>
        <dbReference type="PROSITE-ProRule" id="PRU00502"/>
    </source>
</evidence>
<sequence length="697" mass="79707">QLSICNCKHILRMTVGERHSVVNPQHWLCNVCYTTESVWACLSCPNVACGRYIHEHALNHYIETQHPLSIDVNELYVYCYACEKYVLNDNKAGDIKVLRETLQAIRYQNFTGTTRSGHTLRTATISADEDIQMRRRMQQQQLDRDDRNFTAIWHSSEKRFTTGCIIASSTNNSPECNRVRHESIRLREFAISDVKSEEECEVSSATANKDLLSSFNDVEKSVDLNSSAEKTAFGIDNMDLPAPVQTSPQNHANNSILNSVEKFELIEHVHNSKLNKLNSAVTSLIPGVTGLRNLGNTCYLNSIIQVLGHLQKFRLCLLAARDLEGKNDPFNDDHPHIVSHHRRVPGRRSTMEIYENQTHVSRRMLRLQSGLNGGHEDSVAREKEPVLPSAQLPPALSLCQELNDLYHIMWSGKWKLVSPCHFLSSVWQLIPSFRGYSQQDAQEFLCELLDKIVSELERKKRRPSMLISNGLASQISKVVHAVFEGNLHSKVKCLECCHISSTIEPFWDLSLEFPPRYHVSANNWKNTSQGCSLSEMLEKFTEEEQLDGGQVYNCARCNHFDQGYRKAPQKFTEAVKQIKISKLPQILRFHLKRFRWSGRNHREKITVPVHFPSELDIREHCWLDDQVALSGSDGTFMYDLSAVVIHHGRGFGSGHYTAYCWNDIGKFWVHCNDSNLELCSIDDVMAAQAYILFYTQR</sequence>
<dbReference type="GeneTree" id="ENSGT00940000157997"/>
<dbReference type="InterPro" id="IPR001607">
    <property type="entry name" value="Znf_UBP"/>
</dbReference>
<dbReference type="Proteomes" id="UP000007875">
    <property type="component" value="Unassembled WGS sequence"/>
</dbReference>
<proteinExistence type="inferred from homology"/>
<evidence type="ECO:0000256" key="7">
    <source>
        <dbReference type="RuleBase" id="RU366025"/>
    </source>
</evidence>
<comment type="catalytic activity">
    <reaction evidence="1 7">
        <text>Thiol-dependent hydrolysis of ester, thioester, amide, peptide and isopeptide bonds formed by the C-terminal Gly of ubiquitin (a 76-residue protein attached to proteins as an intracellular targeting signal).</text>
        <dbReference type="EC" id="3.4.19.12"/>
    </reaction>
</comment>
<dbReference type="PANTHER" id="PTHR21646">
    <property type="entry name" value="UBIQUITIN CARBOXYL-TERMINAL HYDROLASE"/>
    <property type="match status" value="1"/>
</dbReference>
<evidence type="ECO:0000256" key="1">
    <source>
        <dbReference type="ARBA" id="ARBA00000707"/>
    </source>
</evidence>
<evidence type="ECO:0000256" key="5">
    <source>
        <dbReference type="ARBA" id="ARBA00022833"/>
    </source>
</evidence>
<dbReference type="PROSITE" id="PS50235">
    <property type="entry name" value="USP_3"/>
    <property type="match status" value="1"/>
</dbReference>